<dbReference type="OMA" id="KICHIAD"/>
<dbReference type="HOGENOM" id="CLU_060241_1_0_1"/>
<dbReference type="GeneID" id="20217398"/>
<dbReference type="eggNOG" id="KOG3533">
    <property type="taxonomic scope" value="Eukaryota"/>
</dbReference>
<evidence type="ECO:0000313" key="2">
    <source>
        <dbReference type="EMBL" id="ESN97454.1"/>
    </source>
</evidence>
<dbReference type="Gene3D" id="2.80.10.50">
    <property type="match status" value="1"/>
</dbReference>
<evidence type="ECO:0000259" key="1">
    <source>
        <dbReference type="Pfam" id="PF08709"/>
    </source>
</evidence>
<dbReference type="OrthoDB" id="6154945at2759"/>
<dbReference type="RefSeq" id="XP_009024446.1">
    <property type="nucleotide sequence ID" value="XM_009026198.1"/>
</dbReference>
<dbReference type="InterPro" id="IPR014821">
    <property type="entry name" value="Ins145_P3_rcpt"/>
</dbReference>
<dbReference type="InterPro" id="IPR036300">
    <property type="entry name" value="MIR_dom_sf"/>
</dbReference>
<sequence length="173" mass="19816">LVDDRCVLRPCQGGSIGSVPVKFRDCLFKVCPVNKYSARTQFWKAVKESKTKPSFDHNLIKIYIKYIQYEIRNTKQYNKYPKIQQLLHLKSNKYLTINNRLPALLEKNAIRLYLDLSGNEGSWIYIQPFYKLRSVGDNVMLGDKAILQPVNTGVPLHASAVELPDNPGCNEVD</sequence>
<proteinExistence type="predicted"/>
<protein>
    <recommendedName>
        <fullName evidence="1">Inositol 1,4,5-trisphosphate/ryanodine receptor domain-containing protein</fullName>
    </recommendedName>
</protein>
<gene>
    <name evidence="2" type="ORF">HELRODRAFT_92740</name>
</gene>
<dbReference type="PANTHER" id="PTHR13715">
    <property type="entry name" value="RYANODINE RECEPTOR AND IP3 RECEPTOR"/>
    <property type="match status" value="1"/>
</dbReference>
<dbReference type="PANTHER" id="PTHR13715:SF102">
    <property type="entry name" value="INOSITOL 1,4,5-TRISPHOSPHATE RECEPTOR"/>
    <property type="match status" value="1"/>
</dbReference>
<feature type="non-terminal residue" evidence="2">
    <location>
        <position position="1"/>
    </location>
</feature>
<feature type="domain" description="Inositol 1,4,5-trisphosphate/ryanodine receptor" evidence="1">
    <location>
        <begin position="1"/>
        <end position="173"/>
    </location>
</feature>
<name>V3UFG8_HELRO</name>
<dbReference type="InterPro" id="IPR015925">
    <property type="entry name" value="Ryanodine_IP3_receptor"/>
</dbReference>
<accession>V3UFG8</accession>
<organism evidence="2">
    <name type="scientific">Helobdella robusta</name>
    <name type="common">Californian leech</name>
    <dbReference type="NCBI Taxonomy" id="6412"/>
    <lineage>
        <taxon>Eukaryota</taxon>
        <taxon>Metazoa</taxon>
        <taxon>Spiralia</taxon>
        <taxon>Lophotrochozoa</taxon>
        <taxon>Annelida</taxon>
        <taxon>Clitellata</taxon>
        <taxon>Hirudinea</taxon>
        <taxon>Rhynchobdellida</taxon>
        <taxon>Glossiphoniidae</taxon>
        <taxon>Helobdella</taxon>
    </lineage>
</organism>
<dbReference type="Pfam" id="PF08709">
    <property type="entry name" value="Ins145_P3_rec"/>
    <property type="match status" value="1"/>
</dbReference>
<dbReference type="SUPFAM" id="SSF82109">
    <property type="entry name" value="MIR domain"/>
    <property type="match status" value="1"/>
</dbReference>
<dbReference type="EMBL" id="KB097362">
    <property type="protein sequence ID" value="ESN97454.1"/>
    <property type="molecule type" value="Genomic_DNA"/>
</dbReference>
<dbReference type="STRING" id="6412.T1G8K1"/>
<reference evidence="2" key="1">
    <citation type="journal article" date="2013" name="Nature">
        <title>Insights into bilaterian evolution from three spiralian genomes.</title>
        <authorList>
            <person name="Simakov O."/>
            <person name="Marletaz F."/>
            <person name="Cho S.J."/>
            <person name="Edsinger-Gonzales E."/>
            <person name="Havlak P."/>
            <person name="Hellsten U."/>
            <person name="Kuo D.H."/>
            <person name="Larsson T."/>
            <person name="Lv J."/>
            <person name="Arendt D."/>
            <person name="Savage R."/>
            <person name="Osoegawa K."/>
            <person name="de Jong P."/>
            <person name="Grimwood J."/>
            <person name="Chapman J.A."/>
            <person name="Shapiro H."/>
            <person name="Aerts A."/>
            <person name="Otillar R.P."/>
            <person name="Terry A.Y."/>
            <person name="Boore J.L."/>
            <person name="Grigoriev I.V."/>
            <person name="Lindberg D.R."/>
            <person name="Seaver E.C."/>
            <person name="Weisblat D.A."/>
            <person name="Putnam N.H."/>
            <person name="Rokhsar D.S."/>
        </authorList>
    </citation>
    <scope>NUCLEOTIDE SEQUENCE</scope>
</reference>